<keyword evidence="11" id="KW-1185">Reference proteome</keyword>
<dbReference type="PANTHER" id="PTHR13220:SF11">
    <property type="entry name" value="TIMELESS-INTERACTING PROTEIN"/>
    <property type="match status" value="1"/>
</dbReference>
<sequence>MQISEEHYHIAVPPSYEDLQDEKYQPFPPPLSPVFAQLPRKRASSSGGSTQDVGDEKIDEVLLSHMQEEPMTAWRKPQAELDVDMLVSEKGIFTLGNILCNTYFKGEGYEMEDLHTLLGEVESWACQLYPQHTFDDLVSQFENIGDHSAIKVPSNRIISLHAHTGNTFRISPSSPQRARRERERERKTEKEKERERERQREL</sequence>
<evidence type="ECO:0000313" key="11">
    <source>
        <dbReference type="Proteomes" id="UP001591681"/>
    </source>
</evidence>
<feature type="domain" description="Chromosome segregation in meiosis protein 3" evidence="9">
    <location>
        <begin position="81"/>
        <end position="156"/>
    </location>
</feature>
<dbReference type="Pfam" id="PF07962">
    <property type="entry name" value="Swi3"/>
    <property type="match status" value="1"/>
</dbReference>
<dbReference type="GO" id="GO:0006974">
    <property type="term" value="P:DNA damage response"/>
    <property type="evidence" value="ECO:0007669"/>
    <property type="project" value="UniProtKB-KW"/>
</dbReference>
<comment type="subcellular location">
    <subcellularLocation>
        <location evidence="1 7">Nucleus</location>
    </subcellularLocation>
</comment>
<dbReference type="InterPro" id="IPR012923">
    <property type="entry name" value="Csm3"/>
</dbReference>
<organism evidence="10 11">
    <name type="scientific">Coilia grayii</name>
    <name type="common">Gray's grenadier anchovy</name>
    <dbReference type="NCBI Taxonomy" id="363190"/>
    <lineage>
        <taxon>Eukaryota</taxon>
        <taxon>Metazoa</taxon>
        <taxon>Chordata</taxon>
        <taxon>Craniata</taxon>
        <taxon>Vertebrata</taxon>
        <taxon>Euteleostomi</taxon>
        <taxon>Actinopterygii</taxon>
        <taxon>Neopterygii</taxon>
        <taxon>Teleostei</taxon>
        <taxon>Clupei</taxon>
        <taxon>Clupeiformes</taxon>
        <taxon>Clupeoidei</taxon>
        <taxon>Engraulidae</taxon>
        <taxon>Coilinae</taxon>
        <taxon>Coilia</taxon>
    </lineage>
</organism>
<feature type="region of interest" description="Disordered" evidence="8">
    <location>
        <begin position="1"/>
        <end position="53"/>
    </location>
</feature>
<evidence type="ECO:0000256" key="2">
    <source>
        <dbReference type="ARBA" id="ARBA00006075"/>
    </source>
</evidence>
<evidence type="ECO:0000256" key="7">
    <source>
        <dbReference type="RuleBase" id="RU366049"/>
    </source>
</evidence>
<dbReference type="GO" id="GO:0000076">
    <property type="term" value="P:DNA replication checkpoint signaling"/>
    <property type="evidence" value="ECO:0007669"/>
    <property type="project" value="UniProtKB-UniRule"/>
</dbReference>
<evidence type="ECO:0000313" key="10">
    <source>
        <dbReference type="EMBL" id="KAL2100208.1"/>
    </source>
</evidence>
<comment type="similarity">
    <text evidence="2 7">Belongs to the CSM3 family.</text>
</comment>
<dbReference type="InterPro" id="IPR040038">
    <property type="entry name" value="TIPIN/Csm3/Swi3"/>
</dbReference>
<gene>
    <name evidence="10" type="ORF">ACEWY4_004602</name>
</gene>
<comment type="caution">
    <text evidence="10">The sequence shown here is derived from an EMBL/GenBank/DDBJ whole genome shotgun (WGS) entry which is preliminary data.</text>
</comment>
<name>A0ABD1KM61_9TELE</name>
<dbReference type="PANTHER" id="PTHR13220">
    <property type="entry name" value="TIMELESS INTERACTING-RELATED"/>
    <property type="match status" value="1"/>
</dbReference>
<protein>
    <recommendedName>
        <fullName evidence="3 7">TIMELESS-interacting protein</fullName>
    </recommendedName>
</protein>
<reference evidence="10 11" key="1">
    <citation type="submission" date="2024-09" db="EMBL/GenBank/DDBJ databases">
        <title>A chromosome-level genome assembly of Gray's grenadier anchovy, Coilia grayii.</title>
        <authorList>
            <person name="Fu Z."/>
        </authorList>
    </citation>
    <scope>NUCLEOTIDE SEQUENCE [LARGE SCALE GENOMIC DNA]</scope>
    <source>
        <strain evidence="10">G4</strain>
        <tissue evidence="10">Muscle</tissue>
    </source>
</reference>
<proteinExistence type="inferred from homology"/>
<feature type="compositionally biased region" description="Basic and acidic residues" evidence="8">
    <location>
        <begin position="178"/>
        <end position="202"/>
    </location>
</feature>
<evidence type="ECO:0000256" key="1">
    <source>
        <dbReference type="ARBA" id="ARBA00004123"/>
    </source>
</evidence>
<comment type="function">
    <text evidence="7">Plays an important role in the control of DNA replication and the maintenance of replication fork stability.</text>
</comment>
<feature type="region of interest" description="Disordered" evidence="8">
    <location>
        <begin position="163"/>
        <end position="202"/>
    </location>
</feature>
<dbReference type="GO" id="GO:0005634">
    <property type="term" value="C:nucleus"/>
    <property type="evidence" value="ECO:0007669"/>
    <property type="project" value="UniProtKB-SubCell"/>
</dbReference>
<dbReference type="Proteomes" id="UP001591681">
    <property type="component" value="Unassembled WGS sequence"/>
</dbReference>
<evidence type="ECO:0000256" key="5">
    <source>
        <dbReference type="ARBA" id="ARBA00023242"/>
    </source>
</evidence>
<feature type="compositionally biased region" description="Polar residues" evidence="8">
    <location>
        <begin position="164"/>
        <end position="176"/>
    </location>
</feature>
<evidence type="ECO:0000259" key="9">
    <source>
        <dbReference type="Pfam" id="PF07962"/>
    </source>
</evidence>
<keyword evidence="6 7" id="KW-0131">Cell cycle</keyword>
<dbReference type="AlphaFoldDB" id="A0ABD1KM61"/>
<keyword evidence="4 7" id="KW-0227">DNA damage</keyword>
<keyword evidence="5 7" id="KW-0539">Nucleus</keyword>
<evidence type="ECO:0000256" key="3">
    <source>
        <dbReference type="ARBA" id="ARBA00018750"/>
    </source>
</evidence>
<dbReference type="EMBL" id="JBHFQA010000004">
    <property type="protein sequence ID" value="KAL2100208.1"/>
    <property type="molecule type" value="Genomic_DNA"/>
</dbReference>
<dbReference type="GO" id="GO:0031297">
    <property type="term" value="P:replication fork processing"/>
    <property type="evidence" value="ECO:0007669"/>
    <property type="project" value="UniProtKB-UniRule"/>
</dbReference>
<evidence type="ECO:0000256" key="8">
    <source>
        <dbReference type="SAM" id="MobiDB-lite"/>
    </source>
</evidence>
<evidence type="ECO:0000256" key="6">
    <source>
        <dbReference type="ARBA" id="ARBA00023306"/>
    </source>
</evidence>
<accession>A0ABD1KM61</accession>
<evidence type="ECO:0000256" key="4">
    <source>
        <dbReference type="ARBA" id="ARBA00022763"/>
    </source>
</evidence>